<feature type="transmembrane region" description="Helical" evidence="1">
    <location>
        <begin position="188"/>
        <end position="213"/>
    </location>
</feature>
<keyword evidence="1" id="KW-0812">Transmembrane</keyword>
<keyword evidence="1" id="KW-0472">Membrane</keyword>
<accession>A0A974H7M6</accession>
<evidence type="ECO:0000256" key="1">
    <source>
        <dbReference type="SAM" id="Phobius"/>
    </source>
</evidence>
<organism evidence="2 3">
    <name type="scientific">Xenopus laevis</name>
    <name type="common">African clawed frog</name>
    <dbReference type="NCBI Taxonomy" id="8355"/>
    <lineage>
        <taxon>Eukaryota</taxon>
        <taxon>Metazoa</taxon>
        <taxon>Chordata</taxon>
        <taxon>Craniata</taxon>
        <taxon>Vertebrata</taxon>
        <taxon>Euteleostomi</taxon>
        <taxon>Amphibia</taxon>
        <taxon>Batrachia</taxon>
        <taxon>Anura</taxon>
        <taxon>Pipoidea</taxon>
        <taxon>Pipidae</taxon>
        <taxon>Xenopodinae</taxon>
        <taxon>Xenopus</taxon>
        <taxon>Xenopus</taxon>
    </lineage>
</organism>
<proteinExistence type="predicted"/>
<dbReference type="AlphaFoldDB" id="A0A974H7M6"/>
<dbReference type="EMBL" id="CM004480">
    <property type="protein sequence ID" value="OCT67937.1"/>
    <property type="molecule type" value="Genomic_DNA"/>
</dbReference>
<dbReference type="Proteomes" id="UP000694892">
    <property type="component" value="Chromosome 8L"/>
</dbReference>
<reference evidence="3" key="1">
    <citation type="journal article" date="2016" name="Nature">
        <title>Genome evolution in the allotetraploid frog Xenopus laevis.</title>
        <authorList>
            <person name="Session A.M."/>
            <person name="Uno Y."/>
            <person name="Kwon T."/>
            <person name="Chapman J.A."/>
            <person name="Toyoda A."/>
            <person name="Takahashi S."/>
            <person name="Fukui A."/>
            <person name="Hikosaka A."/>
            <person name="Suzuki A."/>
            <person name="Kondo M."/>
            <person name="van Heeringen S.J."/>
            <person name="Quigley I."/>
            <person name="Heinz S."/>
            <person name="Ogino H."/>
            <person name="Ochi H."/>
            <person name="Hellsten U."/>
            <person name="Lyons J.B."/>
            <person name="Simakov O."/>
            <person name="Putnam N."/>
            <person name="Stites J."/>
            <person name="Kuroki Y."/>
            <person name="Tanaka T."/>
            <person name="Michiue T."/>
            <person name="Watanabe M."/>
            <person name="Bogdanovic O."/>
            <person name="Lister R."/>
            <person name="Georgiou G."/>
            <person name="Paranjpe S.S."/>
            <person name="van Kruijsbergen I."/>
            <person name="Shu S."/>
            <person name="Carlson J."/>
            <person name="Kinoshita T."/>
            <person name="Ohta Y."/>
            <person name="Mawaribuchi S."/>
            <person name="Jenkins J."/>
            <person name="Grimwood J."/>
            <person name="Schmutz J."/>
            <person name="Mitros T."/>
            <person name="Mozaffari S.V."/>
            <person name="Suzuki Y."/>
            <person name="Haramoto Y."/>
            <person name="Yamamoto T.S."/>
            <person name="Takagi C."/>
            <person name="Heald R."/>
            <person name="Miller K."/>
            <person name="Haudenschild C."/>
            <person name="Kitzman J."/>
            <person name="Nakayama T."/>
            <person name="Izutsu Y."/>
            <person name="Robert J."/>
            <person name="Fortriede J."/>
            <person name="Burns K."/>
            <person name="Lotay V."/>
            <person name="Karimi K."/>
            <person name="Yasuoka Y."/>
            <person name="Dichmann D.S."/>
            <person name="Flajnik M.F."/>
            <person name="Houston D.W."/>
            <person name="Shendure J."/>
            <person name="DuPasquier L."/>
            <person name="Vize P.D."/>
            <person name="Zorn A.M."/>
            <person name="Ito M."/>
            <person name="Marcotte E.M."/>
            <person name="Wallingford J.B."/>
            <person name="Ito Y."/>
            <person name="Asashima M."/>
            <person name="Ueno N."/>
            <person name="Matsuda Y."/>
            <person name="Veenstra G.J."/>
            <person name="Fujiyama A."/>
            <person name="Harland R.M."/>
            <person name="Taira M."/>
            <person name="Rokhsar D.S."/>
        </authorList>
    </citation>
    <scope>NUCLEOTIDE SEQUENCE [LARGE SCALE GENOMIC DNA]</scope>
    <source>
        <strain evidence="3">J</strain>
    </source>
</reference>
<name>A0A974H7M6_XENLA</name>
<evidence type="ECO:0000313" key="2">
    <source>
        <dbReference type="EMBL" id="OCT67937.1"/>
    </source>
</evidence>
<sequence>MPSTNNSYSFSATASRLVTSFNTTKNSLLISTSHSLLYYNYPISSKSSELAMTNRTGNASSSASQSAYTTRDILFSSSTMKKPVTYSSAGTSIHSSSTTKSATISISGGGNSSKATTSSIDTSSVQSLNKGTSIQQESTSYLQTVISTGSVNSNSSTKNASTLSSAGTNFHPTSTNVTAAGNGSTFPVWAIIVITVESFFCVLLLAGCIYGVVFCMRRHRRSTLYEVNQETV</sequence>
<keyword evidence="1" id="KW-1133">Transmembrane helix</keyword>
<gene>
    <name evidence="2" type="ORF">XELAEV_18039236mg</name>
</gene>
<evidence type="ECO:0000313" key="3">
    <source>
        <dbReference type="Proteomes" id="UP000694892"/>
    </source>
</evidence>
<protein>
    <submittedName>
        <fullName evidence="2">Uncharacterized protein</fullName>
    </submittedName>
</protein>